<organism evidence="5 6">
    <name type="scientific">Mycobacterium lentiflavum</name>
    <dbReference type="NCBI Taxonomy" id="141349"/>
    <lineage>
        <taxon>Bacteria</taxon>
        <taxon>Bacillati</taxon>
        <taxon>Actinomycetota</taxon>
        <taxon>Actinomycetes</taxon>
        <taxon>Mycobacteriales</taxon>
        <taxon>Mycobacteriaceae</taxon>
        <taxon>Mycobacterium</taxon>
        <taxon>Mycobacterium simiae complex</taxon>
    </lineage>
</organism>
<accession>A0A0E4CR30</accession>
<evidence type="ECO:0000256" key="2">
    <source>
        <dbReference type="ARBA" id="ARBA00023136"/>
    </source>
</evidence>
<dbReference type="STRING" id="141349.BN1232_05702"/>
<keyword evidence="4" id="KW-0812">Transmembrane</keyword>
<feature type="transmembrane region" description="Helical" evidence="4">
    <location>
        <begin position="69"/>
        <end position="89"/>
    </location>
</feature>
<reference evidence="5 6" key="1">
    <citation type="submission" date="2015-03" db="EMBL/GenBank/DDBJ databases">
        <authorList>
            <person name="Urmite Genomes"/>
        </authorList>
    </citation>
    <scope>NUCLEOTIDE SEQUENCE [LARGE SCALE GENOMIC DNA]</scope>
    <source>
        <strain evidence="5 6">CSUR P1491</strain>
    </source>
</reference>
<proteinExistence type="predicted"/>
<evidence type="ECO:0000256" key="1">
    <source>
        <dbReference type="ARBA" id="ARBA00004370"/>
    </source>
</evidence>
<dbReference type="RefSeq" id="WP_244890181.1">
    <property type="nucleotide sequence ID" value="NZ_CTEE01000001.1"/>
</dbReference>
<comment type="subcellular location">
    <subcellularLocation>
        <location evidence="1">Membrane</location>
    </subcellularLocation>
</comment>
<evidence type="ECO:0000313" key="5">
    <source>
        <dbReference type="EMBL" id="CQD22679.1"/>
    </source>
</evidence>
<dbReference type="Proteomes" id="UP000199251">
    <property type="component" value="Unassembled WGS sequence"/>
</dbReference>
<dbReference type="PANTHER" id="PTHR37042">
    <property type="entry name" value="OUTER MEMBRANE PROTEIN RV1973"/>
    <property type="match status" value="1"/>
</dbReference>
<evidence type="ECO:0000256" key="4">
    <source>
        <dbReference type="SAM" id="Phobius"/>
    </source>
</evidence>
<gene>
    <name evidence="5" type="ORF">BN1232_05702</name>
</gene>
<name>A0A0E4CR30_MYCLN</name>
<keyword evidence="4" id="KW-1133">Transmembrane helix</keyword>
<dbReference type="PANTHER" id="PTHR37042:SF4">
    <property type="entry name" value="OUTER MEMBRANE PROTEIN RV1973"/>
    <property type="match status" value="1"/>
</dbReference>
<protein>
    <submittedName>
        <fullName evidence="5">Mce associated membrane protein</fullName>
    </submittedName>
</protein>
<dbReference type="GO" id="GO:0016020">
    <property type="term" value="C:membrane"/>
    <property type="evidence" value="ECO:0007669"/>
    <property type="project" value="UniProtKB-SubCell"/>
</dbReference>
<keyword evidence="2 4" id="KW-0472">Membrane</keyword>
<feature type="region of interest" description="Disordered" evidence="3">
    <location>
        <begin position="1"/>
        <end position="61"/>
    </location>
</feature>
<sequence length="223" mass="23473">MSGAESTRAGEESDTDSVAETLAEPVQAVTAEQVIADETEATEAATKIHESDPDEEPEGRRRRIRWSRVIAYGVLPGVALLLASVGGFLKWQDTSVRDAQLAGAQSVQAATDGTVALLSYRPESVQKDLEAARGRLTGTFLNAYTSLTRDVVIPGAKQKQISAVATVPGAASMSAAPNHAVVLLFVNQTVTVGGDAPTNSVSSVRVTLDKINGRWLISAFDPV</sequence>
<dbReference type="AlphaFoldDB" id="A0A0E4CR30"/>
<evidence type="ECO:0000256" key="3">
    <source>
        <dbReference type="SAM" id="MobiDB-lite"/>
    </source>
</evidence>
<dbReference type="EMBL" id="CTEE01000001">
    <property type="protein sequence ID" value="CQD22679.1"/>
    <property type="molecule type" value="Genomic_DNA"/>
</dbReference>
<evidence type="ECO:0000313" key="6">
    <source>
        <dbReference type="Proteomes" id="UP000199251"/>
    </source>
</evidence>